<feature type="compositionally biased region" description="Basic and acidic residues" evidence="1">
    <location>
        <begin position="338"/>
        <end position="353"/>
    </location>
</feature>
<sequence>MSSFNFPATGAHVPEDRDQQLVLTPYGKGLVVRTRKHVDGVQEIELIDWRRATNTGPNRPATLFTSTKFPSVSPAVGDDVLTTYGRGKVLELRNNDQAVVFLSSWRLAGRSRVQCYLSLSSLRVVRAKKLYEMNVYEKVEHGQELKNEATAFFQRKEYEKALNVYSNAVDAVRYVQHKRDSSNEVRADLLVLMITCSNNAGTCCTQLQKWDDSIKFAKSALSLIEALEEKKGKKIHTFLNQEGFSDIKIFGEWKVKSYLITARSMSEKGESAEAMDILKKAQDVILSFTASIPEGDPSVKSLLLNGKEVKKLYAICKDKKKAQLQKEKQRAQAMFAKPVRDENETKDGKKDSRTTASQDNGQVIQPSSETAPISLLASPSASTATQQGPKKPKKNVSFAKNLTQTPEIEWYEDAEVLTGLAIFAGAVVATAAGLTYFLSRKS</sequence>
<evidence type="ECO:0000256" key="1">
    <source>
        <dbReference type="SAM" id="MobiDB-lite"/>
    </source>
</evidence>
<keyword evidence="2" id="KW-0812">Transmembrane</keyword>
<dbReference type="InterPro" id="IPR050754">
    <property type="entry name" value="FKBP4/5/8-like"/>
</dbReference>
<dbReference type="AlphaFoldDB" id="A0A1Z5JJQ6"/>
<dbReference type="InParanoid" id="A0A1Z5JJQ6"/>
<dbReference type="Gene3D" id="1.25.40.10">
    <property type="entry name" value="Tetratricopeptide repeat domain"/>
    <property type="match status" value="1"/>
</dbReference>
<dbReference type="InterPro" id="IPR011990">
    <property type="entry name" value="TPR-like_helical_dom_sf"/>
</dbReference>
<evidence type="ECO:0000256" key="2">
    <source>
        <dbReference type="SAM" id="Phobius"/>
    </source>
</evidence>
<reference evidence="3 4" key="1">
    <citation type="journal article" date="2015" name="Plant Cell">
        <title>Oil accumulation by the oleaginous diatom Fistulifera solaris as revealed by the genome and transcriptome.</title>
        <authorList>
            <person name="Tanaka T."/>
            <person name="Maeda Y."/>
            <person name="Veluchamy A."/>
            <person name="Tanaka M."/>
            <person name="Abida H."/>
            <person name="Marechal E."/>
            <person name="Bowler C."/>
            <person name="Muto M."/>
            <person name="Sunaga Y."/>
            <person name="Tanaka M."/>
            <person name="Yoshino T."/>
            <person name="Taniguchi T."/>
            <person name="Fukuda Y."/>
            <person name="Nemoto M."/>
            <person name="Matsumoto M."/>
            <person name="Wong P.S."/>
            <person name="Aburatani S."/>
            <person name="Fujibuchi W."/>
        </authorList>
    </citation>
    <scope>NUCLEOTIDE SEQUENCE [LARGE SCALE GENOMIC DNA]</scope>
    <source>
        <strain evidence="3 4">JPCC DA0580</strain>
    </source>
</reference>
<name>A0A1Z5JJQ6_FISSO</name>
<feature type="transmembrane region" description="Helical" evidence="2">
    <location>
        <begin position="416"/>
        <end position="438"/>
    </location>
</feature>
<comment type="caution">
    <text evidence="3">The sequence shown here is derived from an EMBL/GenBank/DDBJ whole genome shotgun (WGS) entry which is preliminary data.</text>
</comment>
<dbReference type="PANTHER" id="PTHR46512:SF9">
    <property type="entry name" value="PEPTIDYLPROLYL ISOMERASE"/>
    <property type="match status" value="1"/>
</dbReference>
<evidence type="ECO:0000313" key="4">
    <source>
        <dbReference type="Proteomes" id="UP000198406"/>
    </source>
</evidence>
<keyword evidence="2" id="KW-1133">Transmembrane helix</keyword>
<dbReference type="Proteomes" id="UP000198406">
    <property type="component" value="Unassembled WGS sequence"/>
</dbReference>
<feature type="region of interest" description="Disordered" evidence="1">
    <location>
        <begin position="327"/>
        <end position="398"/>
    </location>
</feature>
<evidence type="ECO:0008006" key="5">
    <source>
        <dbReference type="Google" id="ProtNLM"/>
    </source>
</evidence>
<feature type="compositionally biased region" description="Polar residues" evidence="1">
    <location>
        <begin position="354"/>
        <end position="369"/>
    </location>
</feature>
<feature type="compositionally biased region" description="Low complexity" evidence="1">
    <location>
        <begin position="370"/>
        <end position="385"/>
    </location>
</feature>
<gene>
    <name evidence="3" type="ORF">FisN_5Lh052</name>
</gene>
<dbReference type="OrthoDB" id="629492at2759"/>
<protein>
    <recommendedName>
        <fullName evidence="5">Peptidylprolyl isomerase</fullName>
    </recommendedName>
</protein>
<dbReference type="PANTHER" id="PTHR46512">
    <property type="entry name" value="PEPTIDYLPROLYL ISOMERASE"/>
    <property type="match status" value="1"/>
</dbReference>
<keyword evidence="2" id="KW-0472">Membrane</keyword>
<dbReference type="SUPFAM" id="SSF48452">
    <property type="entry name" value="TPR-like"/>
    <property type="match status" value="1"/>
</dbReference>
<dbReference type="EMBL" id="BDSP01000074">
    <property type="protein sequence ID" value="GAX14028.1"/>
    <property type="molecule type" value="Genomic_DNA"/>
</dbReference>
<accession>A0A1Z5JJQ6</accession>
<keyword evidence="4" id="KW-1185">Reference proteome</keyword>
<organism evidence="3 4">
    <name type="scientific">Fistulifera solaris</name>
    <name type="common">Oleaginous diatom</name>
    <dbReference type="NCBI Taxonomy" id="1519565"/>
    <lineage>
        <taxon>Eukaryota</taxon>
        <taxon>Sar</taxon>
        <taxon>Stramenopiles</taxon>
        <taxon>Ochrophyta</taxon>
        <taxon>Bacillariophyta</taxon>
        <taxon>Bacillariophyceae</taxon>
        <taxon>Bacillariophycidae</taxon>
        <taxon>Naviculales</taxon>
        <taxon>Naviculaceae</taxon>
        <taxon>Fistulifera</taxon>
    </lineage>
</organism>
<evidence type="ECO:0000313" key="3">
    <source>
        <dbReference type="EMBL" id="GAX14028.1"/>
    </source>
</evidence>
<proteinExistence type="predicted"/>